<accession>A0A166XA52</accession>
<evidence type="ECO:0000313" key="1">
    <source>
        <dbReference type="EMBL" id="KZP34577.1"/>
    </source>
</evidence>
<protein>
    <submittedName>
        <fullName evidence="1">Uncharacterized protein</fullName>
    </submittedName>
</protein>
<sequence>MTLTCCLSLLSVQDRRNSPFYTSFVQYFRLTFMDYYHKKVFKLGQLEDLDEEVEGCYHSKHTEVVEGLDNGACIIICEHARAVAVWDLHWSQSVRSTCTYSQIIHLRQSILHLTVESKDMCKLTIWIVRNIFLNAWKGILCKRIQLQES</sequence>
<reference evidence="1" key="1">
    <citation type="journal article" date="2016" name="Mol. Biol. Evol.">
        <title>Comparative Genomics of Early-Diverging Mushroom-Forming Fungi Provides Insights into the Origins of Lignocellulose Decay Capabilities.</title>
        <authorList>
            <person name="Nagy L.G."/>
            <person name="Riley R."/>
            <person name="Tritt A."/>
            <person name="Adam C."/>
            <person name="Daum C."/>
            <person name="Floudas D."/>
            <person name="Sun H."/>
            <person name="Yadav J.S."/>
            <person name="Pangilinan J."/>
            <person name="Larsson K.H."/>
            <person name="Matsuura K."/>
            <person name="Barry K."/>
            <person name="Labutti K."/>
            <person name="Kuo R."/>
            <person name="Ohm R.A."/>
            <person name="Bhattacharya S.S."/>
            <person name="Shirouzu T."/>
            <person name="Yoshinaga Y."/>
            <person name="Martin F.M."/>
            <person name="Grigoriev I.V."/>
            <person name="Hibbett D.S."/>
        </authorList>
    </citation>
    <scope>NUCLEOTIDE SEQUENCE [LARGE SCALE GENOMIC DNA]</scope>
    <source>
        <strain evidence="1">CBS 109695</strain>
    </source>
</reference>
<name>A0A166XA52_9AGAM</name>
<dbReference type="AlphaFoldDB" id="A0A166XA52"/>
<organism evidence="1">
    <name type="scientific">Athelia psychrophila</name>
    <dbReference type="NCBI Taxonomy" id="1759441"/>
    <lineage>
        <taxon>Eukaryota</taxon>
        <taxon>Fungi</taxon>
        <taxon>Dikarya</taxon>
        <taxon>Basidiomycota</taxon>
        <taxon>Agaricomycotina</taxon>
        <taxon>Agaricomycetes</taxon>
        <taxon>Agaricomycetidae</taxon>
        <taxon>Atheliales</taxon>
        <taxon>Atheliaceae</taxon>
        <taxon>Athelia</taxon>
    </lineage>
</organism>
<dbReference type="EMBL" id="KV417480">
    <property type="protein sequence ID" value="KZP34577.1"/>
    <property type="molecule type" value="Genomic_DNA"/>
</dbReference>
<proteinExistence type="predicted"/>
<gene>
    <name evidence="1" type="ORF">FIBSPDRAFT_881090</name>
</gene>